<dbReference type="OrthoDB" id="419598at2759"/>
<accession>A0A8S0WAA4</accession>
<dbReference type="InterPro" id="IPR051604">
    <property type="entry name" value="Ergot_Alk_Oxidoreductase"/>
</dbReference>
<protein>
    <recommendedName>
        <fullName evidence="5">NAD(P)-binding domain-containing protein</fullName>
    </recommendedName>
</protein>
<feature type="domain" description="NAD(P)-binding" evidence="5">
    <location>
        <begin position="47"/>
        <end position="213"/>
    </location>
</feature>
<dbReference type="NCBIfam" id="TIGR03649">
    <property type="entry name" value="ergot_EASG"/>
    <property type="match status" value="1"/>
</dbReference>
<dbReference type="GO" id="GO:0016491">
    <property type="term" value="F:oxidoreductase activity"/>
    <property type="evidence" value="ECO:0007669"/>
    <property type="project" value="UniProtKB-KW"/>
</dbReference>
<comment type="pathway">
    <text evidence="1">Alkaloid biosynthesis; ergot alkaloid biosynthesis.</text>
</comment>
<dbReference type="PANTHER" id="PTHR43162">
    <property type="match status" value="1"/>
</dbReference>
<proteinExistence type="inferred from homology"/>
<evidence type="ECO:0000256" key="4">
    <source>
        <dbReference type="ARBA" id="ARBA00023002"/>
    </source>
</evidence>
<evidence type="ECO:0000313" key="7">
    <source>
        <dbReference type="Proteomes" id="UP000467700"/>
    </source>
</evidence>
<dbReference type="InterPro" id="IPR036291">
    <property type="entry name" value="NAD(P)-bd_dom_sf"/>
</dbReference>
<dbReference type="EMBL" id="CACVBS010000068">
    <property type="protein sequence ID" value="CAA7268478.1"/>
    <property type="molecule type" value="Genomic_DNA"/>
</dbReference>
<dbReference type="PANTHER" id="PTHR43162:SF1">
    <property type="entry name" value="PRESTALK A DIFFERENTIATION PROTEIN A"/>
    <property type="match status" value="1"/>
</dbReference>
<reference evidence="6 7" key="1">
    <citation type="submission" date="2020-01" db="EMBL/GenBank/DDBJ databases">
        <authorList>
            <person name="Gupta K D."/>
        </authorList>
    </citation>
    <scope>NUCLEOTIDE SEQUENCE [LARGE SCALE GENOMIC DNA]</scope>
</reference>
<dbReference type="AlphaFoldDB" id="A0A8S0WAA4"/>
<keyword evidence="3" id="KW-0017">Alkaloid metabolism</keyword>
<dbReference type="Proteomes" id="UP000467700">
    <property type="component" value="Unassembled WGS sequence"/>
</dbReference>
<sequence>MQSPSVHSINGLSPGCVISSLASKNTAATPCRDECQFETIMTTLITGGTGKTGSALARLLHATDHPVLIATRRGAAPEPFKAVTFDWHNPSTFENPFKTDPSIDRVFLVAPDDMEPLAHMKPFIDLAVSKGVKRFVLITATQVDKGGPIYGKVHQYLADIGVDYTVLRPTWFIENFGSYSQGIIENDEITSVTKDGRIPFIGVEDIAKAAFDALVAEKSPNTDYYVIGPELWSYNEVAAALTEILGRKITHRSLTDEEQIAFYQSIGLPKEYAVLLNASEARVAEGVEEAIVGNPKAIVGKVKLRDYLEANKDLWKKA</sequence>
<keyword evidence="7" id="KW-1185">Reference proteome</keyword>
<organism evidence="6 7">
    <name type="scientific">Cyclocybe aegerita</name>
    <name type="common">Black poplar mushroom</name>
    <name type="synonym">Agrocybe aegerita</name>
    <dbReference type="NCBI Taxonomy" id="1973307"/>
    <lineage>
        <taxon>Eukaryota</taxon>
        <taxon>Fungi</taxon>
        <taxon>Dikarya</taxon>
        <taxon>Basidiomycota</taxon>
        <taxon>Agaricomycotina</taxon>
        <taxon>Agaricomycetes</taxon>
        <taxon>Agaricomycetidae</taxon>
        <taxon>Agaricales</taxon>
        <taxon>Agaricineae</taxon>
        <taxon>Bolbitiaceae</taxon>
        <taxon>Cyclocybe</taxon>
    </lineage>
</organism>
<dbReference type="Gene3D" id="3.90.25.10">
    <property type="entry name" value="UDP-galactose 4-epimerase, domain 1"/>
    <property type="match status" value="1"/>
</dbReference>
<evidence type="ECO:0000256" key="2">
    <source>
        <dbReference type="ARBA" id="ARBA00005372"/>
    </source>
</evidence>
<keyword evidence="4" id="KW-0560">Oxidoreductase</keyword>
<evidence type="ECO:0000313" key="6">
    <source>
        <dbReference type="EMBL" id="CAA7268478.1"/>
    </source>
</evidence>
<name>A0A8S0WAA4_CYCAE</name>
<comment type="caution">
    <text evidence="6">The sequence shown here is derived from an EMBL/GenBank/DDBJ whole genome shotgun (WGS) entry which is preliminary data.</text>
</comment>
<gene>
    <name evidence="6" type="ORF">AAE3_LOCUS10687</name>
</gene>
<dbReference type="InterPro" id="IPR016040">
    <property type="entry name" value="NAD(P)-bd_dom"/>
</dbReference>
<evidence type="ECO:0000256" key="3">
    <source>
        <dbReference type="ARBA" id="ARBA00022589"/>
    </source>
</evidence>
<dbReference type="Pfam" id="PF13460">
    <property type="entry name" value="NAD_binding_10"/>
    <property type="match status" value="1"/>
</dbReference>
<dbReference type="InterPro" id="IPR019901">
    <property type="entry name" value="Ergot_alkaloid_biosynthesis"/>
</dbReference>
<dbReference type="SUPFAM" id="SSF51735">
    <property type="entry name" value="NAD(P)-binding Rossmann-fold domains"/>
    <property type="match status" value="1"/>
</dbReference>
<comment type="similarity">
    <text evidence="2">Belongs to the fgaFS/easG family.</text>
</comment>
<dbReference type="GO" id="GO:0009820">
    <property type="term" value="P:alkaloid metabolic process"/>
    <property type="evidence" value="ECO:0007669"/>
    <property type="project" value="UniProtKB-KW"/>
</dbReference>
<dbReference type="Gene3D" id="3.40.50.720">
    <property type="entry name" value="NAD(P)-binding Rossmann-like Domain"/>
    <property type="match status" value="1"/>
</dbReference>
<evidence type="ECO:0000256" key="1">
    <source>
        <dbReference type="ARBA" id="ARBA00005107"/>
    </source>
</evidence>
<evidence type="ECO:0000259" key="5">
    <source>
        <dbReference type="Pfam" id="PF13460"/>
    </source>
</evidence>